<evidence type="ECO:0000313" key="3">
    <source>
        <dbReference type="Proteomes" id="UP001157134"/>
    </source>
</evidence>
<proteinExistence type="predicted"/>
<dbReference type="InterPro" id="IPR006597">
    <property type="entry name" value="Sel1-like"/>
</dbReference>
<dbReference type="SUPFAM" id="SSF81901">
    <property type="entry name" value="HCP-like"/>
    <property type="match status" value="1"/>
</dbReference>
<dbReference type="InterPro" id="IPR050767">
    <property type="entry name" value="Sel1_AlgK"/>
</dbReference>
<dbReference type="Proteomes" id="UP001157134">
    <property type="component" value="Unassembled WGS sequence"/>
</dbReference>
<feature type="signal peptide" evidence="1">
    <location>
        <begin position="1"/>
        <end position="22"/>
    </location>
</feature>
<dbReference type="SMART" id="SM00671">
    <property type="entry name" value="SEL1"/>
    <property type="match status" value="3"/>
</dbReference>
<gene>
    <name evidence="2" type="ORF">tloyanaT_28660</name>
</gene>
<dbReference type="EMBL" id="BSSV01000007">
    <property type="protein sequence ID" value="GLX86613.1"/>
    <property type="molecule type" value="Genomic_DNA"/>
</dbReference>
<dbReference type="RefSeq" id="WP_284299824.1">
    <property type="nucleotide sequence ID" value="NZ_BSSV01000007.1"/>
</dbReference>
<dbReference type="Gene3D" id="1.25.40.10">
    <property type="entry name" value="Tetratricopeptide repeat domain"/>
    <property type="match status" value="1"/>
</dbReference>
<evidence type="ECO:0000256" key="1">
    <source>
        <dbReference type="SAM" id="SignalP"/>
    </source>
</evidence>
<protein>
    <recommendedName>
        <fullName evidence="4">Sel1 repeat family protein</fullName>
    </recommendedName>
</protein>
<evidence type="ECO:0008006" key="4">
    <source>
        <dbReference type="Google" id="ProtNLM"/>
    </source>
</evidence>
<keyword evidence="3" id="KW-1185">Reference proteome</keyword>
<feature type="chain" id="PRO_5045630939" description="Sel1 repeat family protein" evidence="1">
    <location>
        <begin position="23"/>
        <end position="266"/>
    </location>
</feature>
<dbReference type="PANTHER" id="PTHR11102:SF160">
    <property type="entry name" value="ERAD-ASSOCIATED E3 UBIQUITIN-PROTEIN LIGASE COMPONENT HRD3"/>
    <property type="match status" value="1"/>
</dbReference>
<sequence length="266" mass="30558">MKFISTSFLLGFFFLYTPPAKAEQITQCQSEFCQHYFNEFKKGAKRGHIRAYSALGQFYYVGYGTEKNEAEGVKYMYKAARLGEVSAQYLIGVISISNEDFFDAKRAVKYLKKAAKFDYKDANYILGTLFINDKLVAKDYKEADYYLARAYEQRDLRVPELIASIADDLKNHEKHFPKLTTAMLEQPLMTSNTGEVSWPADEMEVITITAPPLEERFKQELVTFKKRKKTTGSKFLGKSCSQQAGCYQERLNGTSIDTYFRVSYHG</sequence>
<name>A0ABQ6HEU6_9GAMM</name>
<comment type="caution">
    <text evidence="2">The sequence shown here is derived from an EMBL/GenBank/DDBJ whole genome shotgun (WGS) entry which is preliminary data.</text>
</comment>
<dbReference type="InterPro" id="IPR011990">
    <property type="entry name" value="TPR-like_helical_dom_sf"/>
</dbReference>
<accession>A0ABQ6HEU6</accession>
<organism evidence="2 3">
    <name type="scientific">Thalassotalea loyana</name>
    <dbReference type="NCBI Taxonomy" id="280483"/>
    <lineage>
        <taxon>Bacteria</taxon>
        <taxon>Pseudomonadati</taxon>
        <taxon>Pseudomonadota</taxon>
        <taxon>Gammaproteobacteria</taxon>
        <taxon>Alteromonadales</taxon>
        <taxon>Colwelliaceae</taxon>
        <taxon>Thalassotalea</taxon>
    </lineage>
</organism>
<keyword evidence="1" id="KW-0732">Signal</keyword>
<dbReference type="PANTHER" id="PTHR11102">
    <property type="entry name" value="SEL-1-LIKE PROTEIN"/>
    <property type="match status" value="1"/>
</dbReference>
<evidence type="ECO:0000313" key="2">
    <source>
        <dbReference type="EMBL" id="GLX86613.1"/>
    </source>
</evidence>
<reference evidence="2 3" key="1">
    <citation type="submission" date="2023-03" db="EMBL/GenBank/DDBJ databases">
        <title>Thalassotalea loyana LMG 22536T draft genome sequence.</title>
        <authorList>
            <person name="Sawabe T."/>
        </authorList>
    </citation>
    <scope>NUCLEOTIDE SEQUENCE [LARGE SCALE GENOMIC DNA]</scope>
    <source>
        <strain evidence="2 3">LMG 22536</strain>
    </source>
</reference>